<sequence length="157" mass="17467">MTVEGKMLALLRYLLLELQEALGLAGQLAEMFQLVFQFPRSLLGQQALSEGLRGHPNREEEAQYSSCCRCCYCQHCWEPQEVSTRMGDCPPLPSVGQATPPPGIMAPPPGMRPPWAHHRVFLPPTPETSTSMPPPGMRTPFTRNKRFTSSKKASTKT</sequence>
<evidence type="ECO:0000256" key="2">
    <source>
        <dbReference type="SAM" id="SignalP"/>
    </source>
</evidence>
<proteinExistence type="predicted"/>
<feature type="region of interest" description="Disordered" evidence="1">
    <location>
        <begin position="124"/>
        <end position="157"/>
    </location>
</feature>
<feature type="compositionally biased region" description="Basic residues" evidence="1">
    <location>
        <begin position="143"/>
        <end position="157"/>
    </location>
</feature>
<comment type="caution">
    <text evidence="3">The sequence shown here is derived from an EMBL/GenBank/DDBJ whole genome shotgun (WGS) entry which is preliminary data.</text>
</comment>
<feature type="signal peptide" evidence="2">
    <location>
        <begin position="1"/>
        <end position="23"/>
    </location>
</feature>
<accession>A0A212CQU2</accession>
<evidence type="ECO:0000256" key="1">
    <source>
        <dbReference type="SAM" id="MobiDB-lite"/>
    </source>
</evidence>
<organism evidence="3 4">
    <name type="scientific">Cervus elaphus hippelaphus</name>
    <name type="common">European red deer</name>
    <dbReference type="NCBI Taxonomy" id="46360"/>
    <lineage>
        <taxon>Eukaryota</taxon>
        <taxon>Metazoa</taxon>
        <taxon>Chordata</taxon>
        <taxon>Craniata</taxon>
        <taxon>Vertebrata</taxon>
        <taxon>Euteleostomi</taxon>
        <taxon>Mammalia</taxon>
        <taxon>Eutheria</taxon>
        <taxon>Laurasiatheria</taxon>
        <taxon>Artiodactyla</taxon>
        <taxon>Ruminantia</taxon>
        <taxon>Pecora</taxon>
        <taxon>Cervidae</taxon>
        <taxon>Cervinae</taxon>
        <taxon>Cervus</taxon>
    </lineage>
</organism>
<keyword evidence="4" id="KW-1185">Reference proteome</keyword>
<dbReference type="EMBL" id="MKHE01000014">
    <property type="protein sequence ID" value="OWK08388.1"/>
    <property type="molecule type" value="Genomic_DNA"/>
</dbReference>
<dbReference type="AlphaFoldDB" id="A0A212CQU2"/>
<evidence type="ECO:0000313" key="3">
    <source>
        <dbReference type="EMBL" id="OWK08388.1"/>
    </source>
</evidence>
<reference evidence="3 4" key="1">
    <citation type="journal article" date="2018" name="Mol. Genet. Genomics">
        <title>The red deer Cervus elaphus genome CerEla1.0: sequencing, annotating, genes, and chromosomes.</title>
        <authorList>
            <person name="Bana N.A."/>
            <person name="Nyiri A."/>
            <person name="Nagy J."/>
            <person name="Frank K."/>
            <person name="Nagy T."/>
            <person name="Steger V."/>
            <person name="Schiller M."/>
            <person name="Lakatos P."/>
            <person name="Sugar L."/>
            <person name="Horn P."/>
            <person name="Barta E."/>
            <person name="Orosz L."/>
        </authorList>
    </citation>
    <scope>NUCLEOTIDE SEQUENCE [LARGE SCALE GENOMIC DNA]</scope>
    <source>
        <strain evidence="3">Hungarian</strain>
    </source>
</reference>
<name>A0A212CQU2_CEREH</name>
<protein>
    <submittedName>
        <fullName evidence="3">Uncharacterized protein</fullName>
    </submittedName>
</protein>
<gene>
    <name evidence="3" type="ORF">Celaphus_00010901</name>
</gene>
<feature type="chain" id="PRO_5012894328" evidence="2">
    <location>
        <begin position="24"/>
        <end position="157"/>
    </location>
</feature>
<keyword evidence="2" id="KW-0732">Signal</keyword>
<evidence type="ECO:0000313" key="4">
    <source>
        <dbReference type="Proteomes" id="UP000242450"/>
    </source>
</evidence>
<dbReference type="Proteomes" id="UP000242450">
    <property type="component" value="Chromosome 14"/>
</dbReference>